<feature type="transmembrane region" description="Helical" evidence="1">
    <location>
        <begin position="12"/>
        <end position="33"/>
    </location>
</feature>
<reference evidence="2 3" key="1">
    <citation type="submission" date="2020-08" db="EMBL/GenBank/DDBJ databases">
        <title>Genomic Encyclopedia of Type Strains, Phase IV (KMG-IV): sequencing the most valuable type-strain genomes for metagenomic binning, comparative biology and taxonomic classification.</title>
        <authorList>
            <person name="Goeker M."/>
        </authorList>
    </citation>
    <scope>NUCLEOTIDE SEQUENCE [LARGE SCALE GENOMIC DNA]</scope>
    <source>
        <strain evidence="2 3">DSM 103570</strain>
    </source>
</reference>
<dbReference type="RefSeq" id="WP_183211277.1">
    <property type="nucleotide sequence ID" value="NZ_JAAAMM010000007.1"/>
</dbReference>
<sequence>MAASSGSARKAYLWIIVVAVALFLALSAAWYYLAAQLDARAEATIAAAAADGVEIGCPNRTVVGYPFRLGLRCDAVTIDPRGEGLRLTAGALRTAAQIYQPNRVVSELDSPLIVDAPEAPPLDIRWQLAQASASFWTEGLDRFSLVAEAPDVALAQPAASRLPLVASEHLELHVRRREADLDLALSNRGIRVVAPDVPSLPVFDASLDTTIAGAADWLNGYAGGTAREAMAGREATLRALTIDLGEAGADLSGAFRFDDEGRLSGDFELAVTDPQRIAALVAEALPQLASVANSIAAAVGFIGRQENGRTVIGLNVRDGDVSAGVIPLGEIPPLE</sequence>
<keyword evidence="1" id="KW-0472">Membrane</keyword>
<accession>A0A7W6HIP4</accession>
<keyword evidence="1" id="KW-1133">Transmembrane helix</keyword>
<evidence type="ECO:0008006" key="4">
    <source>
        <dbReference type="Google" id="ProtNLM"/>
    </source>
</evidence>
<gene>
    <name evidence="2" type="ORF">GGR03_004800</name>
</gene>
<keyword evidence="3" id="KW-1185">Reference proteome</keyword>
<dbReference type="InterPro" id="IPR018666">
    <property type="entry name" value="DUF2125"/>
</dbReference>
<name>A0A7W6HIP4_9HYPH</name>
<dbReference type="AlphaFoldDB" id="A0A7W6HIP4"/>
<comment type="caution">
    <text evidence="2">The sequence shown here is derived from an EMBL/GenBank/DDBJ whole genome shotgun (WGS) entry which is preliminary data.</text>
</comment>
<dbReference type="EMBL" id="JACIEM010000007">
    <property type="protein sequence ID" value="MBB4005698.1"/>
    <property type="molecule type" value="Genomic_DNA"/>
</dbReference>
<dbReference type="Proteomes" id="UP000588647">
    <property type="component" value="Unassembled WGS sequence"/>
</dbReference>
<evidence type="ECO:0000313" key="2">
    <source>
        <dbReference type="EMBL" id="MBB4005698.1"/>
    </source>
</evidence>
<keyword evidence="1" id="KW-0812">Transmembrane</keyword>
<dbReference type="Pfam" id="PF09898">
    <property type="entry name" value="DUF2125"/>
    <property type="match status" value="1"/>
</dbReference>
<organism evidence="2 3">
    <name type="scientific">Aurantimonas endophytica</name>
    <dbReference type="NCBI Taxonomy" id="1522175"/>
    <lineage>
        <taxon>Bacteria</taxon>
        <taxon>Pseudomonadati</taxon>
        <taxon>Pseudomonadota</taxon>
        <taxon>Alphaproteobacteria</taxon>
        <taxon>Hyphomicrobiales</taxon>
        <taxon>Aurantimonadaceae</taxon>
        <taxon>Aurantimonas</taxon>
    </lineage>
</organism>
<evidence type="ECO:0000313" key="3">
    <source>
        <dbReference type="Proteomes" id="UP000588647"/>
    </source>
</evidence>
<proteinExistence type="predicted"/>
<evidence type="ECO:0000256" key="1">
    <source>
        <dbReference type="SAM" id="Phobius"/>
    </source>
</evidence>
<protein>
    <recommendedName>
        <fullName evidence="4">DUF2125 domain-containing protein</fullName>
    </recommendedName>
</protein>